<dbReference type="RefSeq" id="XP_033590190.1">
    <property type="nucleotide sequence ID" value="XM_033733639.1"/>
</dbReference>
<sequence>MSTPDQSSPQSRSLKEELAAVLPQGFQCKIRYVHTPPKPCDPLFSTPSGFKAGKTRLASHFLTVSINPSADGGSEHPNGVLVFALEALVYSTKYLTTIFVSKADSTGYLPQQRPSAIKLTTSAFLKWLAEKERQAHPRRKIVISLFARSQSQYLFPGSAENPKKHVLDDRQLIKWWARVLDPIFSKEGARGSDGTQQPQCDGYITVPGYDNSELRSLIPSNTSSTPSTRWHPGHPLIELAETRGMPTDVPPRCLLPRFPDDPKARFMQDLDDEAGIVEETSTTTSPSRRKADKWASIRDLATFWETMAFRQECSSGRLVGFLWLVIRPSTHDLAADTNGNGIGNSESQDSSSTVPSSDPVSFEEKTRAHRNPSPSKPGRKRLTGPIIPRQPRLKGASSSLTKSDLSGMLEFAAIDGLTLTADGYDKAMQTLMHLDFANLAVAGQSTNKWIADVSQIGGVQGEWALEVTGSAKTESAGPTSGGGAAAAQVNDLGGMIRKKRKAEEPVGQDHAGVNGAADEKPAVNVLGGGMIRKKPKKV</sequence>
<dbReference type="GO" id="GO:0006974">
    <property type="term" value="P:DNA damage response"/>
    <property type="evidence" value="ECO:0007669"/>
    <property type="project" value="UniProtKB-KW"/>
</dbReference>
<keyword evidence="7" id="KW-0804">Transcription</keyword>
<evidence type="ECO:0000256" key="10">
    <source>
        <dbReference type="SAM" id="MobiDB-lite"/>
    </source>
</evidence>
<evidence type="ECO:0000256" key="2">
    <source>
        <dbReference type="ARBA" id="ARBA00013184"/>
    </source>
</evidence>
<dbReference type="EC" id="2.3.1.48" evidence="2"/>
<evidence type="ECO:0000256" key="8">
    <source>
        <dbReference type="ARBA" id="ARBA00023242"/>
    </source>
</evidence>
<dbReference type="GO" id="GO:0006355">
    <property type="term" value="P:regulation of DNA-templated transcription"/>
    <property type="evidence" value="ECO:0007669"/>
    <property type="project" value="InterPro"/>
</dbReference>
<dbReference type="PANTHER" id="PTHR31571">
    <property type="entry name" value="ALTERED INHERITANCE OF MITOCHONDRIA PROTEIN 6"/>
    <property type="match status" value="1"/>
</dbReference>
<proteinExistence type="predicted"/>
<keyword evidence="12" id="KW-1185">Reference proteome</keyword>
<evidence type="ECO:0000313" key="12">
    <source>
        <dbReference type="Proteomes" id="UP000799767"/>
    </source>
</evidence>
<dbReference type="GO" id="GO:0032931">
    <property type="term" value="F:histone H3K56 acetyltransferase activity"/>
    <property type="evidence" value="ECO:0007669"/>
    <property type="project" value="TreeGrafter"/>
</dbReference>
<evidence type="ECO:0000256" key="4">
    <source>
        <dbReference type="ARBA" id="ARBA00022763"/>
    </source>
</evidence>
<feature type="compositionally biased region" description="Low complexity" evidence="10">
    <location>
        <begin position="345"/>
        <end position="360"/>
    </location>
</feature>
<dbReference type="EMBL" id="MU001635">
    <property type="protein sequence ID" value="KAF2483620.1"/>
    <property type="molecule type" value="Genomic_DNA"/>
</dbReference>
<dbReference type="GeneID" id="54474641"/>
<keyword evidence="3" id="KW-0808">Transferase</keyword>
<dbReference type="InterPro" id="IPR016849">
    <property type="entry name" value="Rtt109"/>
</dbReference>
<keyword evidence="6" id="KW-0805">Transcription regulation</keyword>
<dbReference type="GO" id="GO:0005634">
    <property type="term" value="C:nucleus"/>
    <property type="evidence" value="ECO:0007669"/>
    <property type="project" value="UniProtKB-SubCell"/>
</dbReference>
<comment type="subcellular location">
    <subcellularLocation>
        <location evidence="1">Nucleus</location>
    </subcellularLocation>
</comment>
<protein>
    <recommendedName>
        <fullName evidence="2">histone acetyltransferase</fullName>
        <ecNumber evidence="2">2.3.1.48</ecNumber>
    </recommendedName>
</protein>
<feature type="region of interest" description="Disordered" evidence="10">
    <location>
        <begin position="499"/>
        <end position="538"/>
    </location>
</feature>
<evidence type="ECO:0000256" key="9">
    <source>
        <dbReference type="ARBA" id="ARBA00048940"/>
    </source>
</evidence>
<dbReference type="OrthoDB" id="3361892at2759"/>
<keyword evidence="5" id="KW-0007">Acetylation</keyword>
<dbReference type="SMART" id="SM01250">
    <property type="entry name" value="KAT11"/>
    <property type="match status" value="1"/>
</dbReference>
<keyword evidence="8" id="KW-0539">Nucleus</keyword>
<evidence type="ECO:0000256" key="5">
    <source>
        <dbReference type="ARBA" id="ARBA00022990"/>
    </source>
</evidence>
<evidence type="ECO:0000256" key="7">
    <source>
        <dbReference type="ARBA" id="ARBA00023163"/>
    </source>
</evidence>
<dbReference type="InterPro" id="IPR013178">
    <property type="entry name" value="Histone_AcTrfase_Rtt109/CBP"/>
</dbReference>
<keyword evidence="4" id="KW-0227">DNA damage</keyword>
<gene>
    <name evidence="11" type="ORF">BDY17DRAFT_297735</name>
</gene>
<feature type="region of interest" description="Disordered" evidence="10">
    <location>
        <begin position="336"/>
        <end position="400"/>
    </location>
</feature>
<evidence type="ECO:0000256" key="1">
    <source>
        <dbReference type="ARBA" id="ARBA00004123"/>
    </source>
</evidence>
<accession>A0A6A6PU53</accession>
<dbReference type="Pfam" id="PF08214">
    <property type="entry name" value="HAT_KAT11"/>
    <property type="match status" value="1"/>
</dbReference>
<comment type="catalytic activity">
    <reaction evidence="9">
        <text>L-lysyl-[histone] + acetyl-CoA = N(6)-acetyl-L-lysyl-[histone] + CoA + H(+)</text>
        <dbReference type="Rhea" id="RHEA:21992"/>
        <dbReference type="Rhea" id="RHEA-COMP:9845"/>
        <dbReference type="Rhea" id="RHEA-COMP:11338"/>
        <dbReference type="ChEBI" id="CHEBI:15378"/>
        <dbReference type="ChEBI" id="CHEBI:29969"/>
        <dbReference type="ChEBI" id="CHEBI:57287"/>
        <dbReference type="ChEBI" id="CHEBI:57288"/>
        <dbReference type="ChEBI" id="CHEBI:61930"/>
        <dbReference type="EC" id="2.3.1.48"/>
    </reaction>
    <physiologicalReaction direction="left-to-right" evidence="9">
        <dbReference type="Rhea" id="RHEA:21993"/>
    </physiologicalReaction>
</comment>
<dbReference type="InterPro" id="IPR051236">
    <property type="entry name" value="HAT_RTT109-like"/>
</dbReference>
<evidence type="ECO:0000256" key="6">
    <source>
        <dbReference type="ARBA" id="ARBA00023015"/>
    </source>
</evidence>
<name>A0A6A6PU53_9PEZI</name>
<dbReference type="PANTHER" id="PTHR31571:SF2">
    <property type="entry name" value="HISTONE ACETYLTRANSFERASE RTT109"/>
    <property type="match status" value="1"/>
</dbReference>
<reference evidence="11" key="1">
    <citation type="journal article" date="2020" name="Stud. Mycol.">
        <title>101 Dothideomycetes genomes: a test case for predicting lifestyles and emergence of pathogens.</title>
        <authorList>
            <person name="Haridas S."/>
            <person name="Albert R."/>
            <person name="Binder M."/>
            <person name="Bloem J."/>
            <person name="Labutti K."/>
            <person name="Salamov A."/>
            <person name="Andreopoulos B."/>
            <person name="Baker S."/>
            <person name="Barry K."/>
            <person name="Bills G."/>
            <person name="Bluhm B."/>
            <person name="Cannon C."/>
            <person name="Castanera R."/>
            <person name="Culley D."/>
            <person name="Daum C."/>
            <person name="Ezra D."/>
            <person name="Gonzalez J."/>
            <person name="Henrissat B."/>
            <person name="Kuo A."/>
            <person name="Liang C."/>
            <person name="Lipzen A."/>
            <person name="Lutzoni F."/>
            <person name="Magnuson J."/>
            <person name="Mondo S."/>
            <person name="Nolan M."/>
            <person name="Ohm R."/>
            <person name="Pangilinan J."/>
            <person name="Park H.-J."/>
            <person name="Ramirez L."/>
            <person name="Alfaro M."/>
            <person name="Sun H."/>
            <person name="Tritt A."/>
            <person name="Yoshinaga Y."/>
            <person name="Zwiers L.-H."/>
            <person name="Turgeon B."/>
            <person name="Goodwin S."/>
            <person name="Spatafora J."/>
            <person name="Crous P."/>
            <person name="Grigoriev I."/>
        </authorList>
    </citation>
    <scope>NUCLEOTIDE SEQUENCE</scope>
    <source>
        <strain evidence="11">CBS 113389</strain>
    </source>
</reference>
<evidence type="ECO:0000256" key="3">
    <source>
        <dbReference type="ARBA" id="ARBA00022679"/>
    </source>
</evidence>
<dbReference type="PROSITE" id="PS51728">
    <property type="entry name" value="RTT109_HAT"/>
    <property type="match status" value="1"/>
</dbReference>
<dbReference type="Proteomes" id="UP000799767">
    <property type="component" value="Unassembled WGS sequence"/>
</dbReference>
<organism evidence="11 12">
    <name type="scientific">Neohortaea acidophila</name>
    <dbReference type="NCBI Taxonomy" id="245834"/>
    <lineage>
        <taxon>Eukaryota</taxon>
        <taxon>Fungi</taxon>
        <taxon>Dikarya</taxon>
        <taxon>Ascomycota</taxon>
        <taxon>Pezizomycotina</taxon>
        <taxon>Dothideomycetes</taxon>
        <taxon>Dothideomycetidae</taxon>
        <taxon>Mycosphaerellales</taxon>
        <taxon>Teratosphaeriaceae</taxon>
        <taxon>Neohortaea</taxon>
    </lineage>
</organism>
<dbReference type="AlphaFoldDB" id="A0A6A6PU53"/>
<evidence type="ECO:0000313" key="11">
    <source>
        <dbReference type="EMBL" id="KAF2483620.1"/>
    </source>
</evidence>